<protein>
    <submittedName>
        <fullName evidence="3">Uncharacterized protein</fullName>
    </submittedName>
</protein>
<geneLocation type="plasmid" evidence="3 4">
    <name>pGBRO01</name>
</geneLocation>
<dbReference type="AlphaFoldDB" id="D0LFD2"/>
<keyword evidence="4" id="KW-1185">Reference proteome</keyword>
<proteinExistence type="predicted"/>
<keyword evidence="2" id="KW-0472">Membrane</keyword>
<feature type="transmembrane region" description="Helical" evidence="2">
    <location>
        <begin position="45"/>
        <end position="65"/>
    </location>
</feature>
<name>D0LFD2_GORB4</name>
<keyword evidence="2" id="KW-1133">Transmembrane helix</keyword>
<dbReference type="HOGENOM" id="CLU_2633097_0_0_11"/>
<evidence type="ECO:0000313" key="3">
    <source>
        <dbReference type="EMBL" id="ACY23981.1"/>
    </source>
</evidence>
<organism evidence="3 4">
    <name type="scientific">Gordonia bronchialis (strain ATCC 25592 / DSM 43247 / BCRC 13721 / JCM 3198 / KCTC 3076 / NBRC 16047 / NCTC 10667)</name>
    <name type="common">Rhodococcus bronchialis</name>
    <dbReference type="NCBI Taxonomy" id="526226"/>
    <lineage>
        <taxon>Bacteria</taxon>
        <taxon>Bacillati</taxon>
        <taxon>Actinomycetota</taxon>
        <taxon>Actinomycetes</taxon>
        <taxon>Mycobacteriales</taxon>
        <taxon>Gordoniaceae</taxon>
        <taxon>Gordonia</taxon>
    </lineage>
</organism>
<dbReference type="KEGG" id="gbr:Gbro_4868"/>
<accession>D0LFD2</accession>
<dbReference type="RefSeq" id="WP_012836452.1">
    <property type="nucleotide sequence ID" value="NC_013442.1"/>
</dbReference>
<gene>
    <name evidence="3" type="ORF">Gbro_4868</name>
</gene>
<dbReference type="EMBL" id="CP001803">
    <property type="protein sequence ID" value="ACY23981.1"/>
    <property type="molecule type" value="Genomic_DNA"/>
</dbReference>
<keyword evidence="2" id="KW-0812">Transmembrane</keyword>
<evidence type="ECO:0000256" key="1">
    <source>
        <dbReference type="SAM" id="MobiDB-lite"/>
    </source>
</evidence>
<reference evidence="3 4" key="1">
    <citation type="journal article" date="2010" name="Stand. Genomic Sci.">
        <title>Complete genome sequence of Gordonia bronchialis type strain (3410).</title>
        <authorList>
            <person name="Ivanova N."/>
            <person name="Sikorski J."/>
            <person name="Jando M."/>
            <person name="Lapidus A."/>
            <person name="Nolan M."/>
            <person name="Lucas S."/>
            <person name="Del Rio T.G."/>
            <person name="Tice H."/>
            <person name="Copeland A."/>
            <person name="Cheng J.F."/>
            <person name="Chen F."/>
            <person name="Bruce D."/>
            <person name="Goodwin L."/>
            <person name="Pitluck S."/>
            <person name="Mavromatis K."/>
            <person name="Ovchinnikova G."/>
            <person name="Pati A."/>
            <person name="Chen A."/>
            <person name="Palaniappan K."/>
            <person name="Land M."/>
            <person name="Hauser L."/>
            <person name="Chang Y.J."/>
            <person name="Jeffries C.D."/>
            <person name="Chain P."/>
            <person name="Saunders E."/>
            <person name="Han C."/>
            <person name="Detter J.C."/>
            <person name="Brettin T."/>
            <person name="Rohde M."/>
            <person name="Goker M."/>
            <person name="Bristow J."/>
            <person name="Eisen J.A."/>
            <person name="Markowitz V."/>
            <person name="Hugenholtz P."/>
            <person name="Klenk H.P."/>
            <person name="Kyrpides N.C."/>
        </authorList>
    </citation>
    <scope>NUCLEOTIDE SEQUENCE [LARGE SCALE GENOMIC DNA]</scope>
    <source>
        <strain evidence="4">ATCC 25592 / DSM 43247 / BCRC 13721 / JCM 3198 / KCTC 3076 / NBRC 16047 / NCTC 10667</strain>
        <plasmid evidence="4">pGBRO01</plasmid>
    </source>
</reference>
<evidence type="ECO:0000256" key="2">
    <source>
        <dbReference type="SAM" id="Phobius"/>
    </source>
</evidence>
<evidence type="ECO:0000313" key="4">
    <source>
        <dbReference type="Proteomes" id="UP000001219"/>
    </source>
</evidence>
<sequence length="77" mass="8643">MTVHHRTTDPDHQSHPNKKRSLFGLDPETATVLLVWLFVTPAVVLWLGWWVAPVLMVFVAGLIWCSPSVREAGGHDD</sequence>
<feature type="compositionally biased region" description="Basic and acidic residues" evidence="1">
    <location>
        <begin position="1"/>
        <end position="14"/>
    </location>
</feature>
<keyword evidence="3" id="KW-0614">Plasmid</keyword>
<dbReference type="Proteomes" id="UP000001219">
    <property type="component" value="Plasmid pGBRO01"/>
</dbReference>
<feature type="region of interest" description="Disordered" evidence="1">
    <location>
        <begin position="1"/>
        <end position="23"/>
    </location>
</feature>